<dbReference type="InterPro" id="IPR036390">
    <property type="entry name" value="WH_DNA-bd_sf"/>
</dbReference>
<feature type="domain" description="ETS" evidence="4">
    <location>
        <begin position="107"/>
        <end position="190"/>
    </location>
</feature>
<keyword evidence="3" id="KW-0539">Nucleus</keyword>
<reference evidence="5" key="1">
    <citation type="submission" date="2021-02" db="EMBL/GenBank/DDBJ databases">
        <authorList>
            <person name="Nowell W R."/>
        </authorList>
    </citation>
    <scope>NUCLEOTIDE SEQUENCE</scope>
</reference>
<dbReference type="PRINTS" id="PR00454">
    <property type="entry name" value="ETSDOMAIN"/>
</dbReference>
<evidence type="ECO:0000259" key="4">
    <source>
        <dbReference type="PROSITE" id="PS50061"/>
    </source>
</evidence>
<evidence type="ECO:0000256" key="3">
    <source>
        <dbReference type="RuleBase" id="RU004019"/>
    </source>
</evidence>
<dbReference type="GO" id="GO:0043565">
    <property type="term" value="F:sequence-specific DNA binding"/>
    <property type="evidence" value="ECO:0007669"/>
    <property type="project" value="InterPro"/>
</dbReference>
<dbReference type="GO" id="GO:0030154">
    <property type="term" value="P:cell differentiation"/>
    <property type="evidence" value="ECO:0007669"/>
    <property type="project" value="TreeGrafter"/>
</dbReference>
<evidence type="ECO:0000313" key="6">
    <source>
        <dbReference type="EMBL" id="CAF3589436.1"/>
    </source>
</evidence>
<evidence type="ECO:0000313" key="5">
    <source>
        <dbReference type="EMBL" id="CAF1124929.1"/>
    </source>
</evidence>
<dbReference type="AlphaFoldDB" id="A0A814QVU4"/>
<dbReference type="EMBL" id="CAJNOO010001266">
    <property type="protein sequence ID" value="CAF1124929.1"/>
    <property type="molecule type" value="Genomic_DNA"/>
</dbReference>
<accession>A0A814QVU4</accession>
<dbReference type="PANTHER" id="PTHR11849:SF182">
    <property type="entry name" value="SAM POINTED DOMAIN-CONTAINING ETS TRANSCRIPTION FACTOR"/>
    <property type="match status" value="1"/>
</dbReference>
<protein>
    <recommendedName>
        <fullName evidence="4">ETS domain-containing protein</fullName>
    </recommendedName>
</protein>
<dbReference type="InterPro" id="IPR000418">
    <property type="entry name" value="Ets_dom"/>
</dbReference>
<dbReference type="SUPFAM" id="SSF46785">
    <property type="entry name" value="Winged helix' DNA-binding domain"/>
    <property type="match status" value="1"/>
</dbReference>
<dbReference type="PROSITE" id="PS50061">
    <property type="entry name" value="ETS_DOMAIN_3"/>
    <property type="match status" value="1"/>
</dbReference>
<evidence type="ECO:0000313" key="7">
    <source>
        <dbReference type="Proteomes" id="UP000663882"/>
    </source>
</evidence>
<gene>
    <name evidence="6" type="ORF">OTI717_LOCUS6229</name>
    <name evidence="5" type="ORF">RFH988_LOCUS20555</name>
</gene>
<evidence type="ECO:0000256" key="2">
    <source>
        <dbReference type="ARBA" id="ARBA00023125"/>
    </source>
</evidence>
<dbReference type="SMART" id="SM00413">
    <property type="entry name" value="ETS"/>
    <property type="match status" value="1"/>
</dbReference>
<dbReference type="OrthoDB" id="5961210at2759"/>
<dbReference type="Proteomes" id="UP000663882">
    <property type="component" value="Unassembled WGS sequence"/>
</dbReference>
<dbReference type="GO" id="GO:0000981">
    <property type="term" value="F:DNA-binding transcription factor activity, RNA polymerase II-specific"/>
    <property type="evidence" value="ECO:0007669"/>
    <property type="project" value="TreeGrafter"/>
</dbReference>
<dbReference type="Gene3D" id="1.10.10.10">
    <property type="entry name" value="Winged helix-like DNA-binding domain superfamily/Winged helix DNA-binding domain"/>
    <property type="match status" value="1"/>
</dbReference>
<organism evidence="5 7">
    <name type="scientific">Rotaria sordida</name>
    <dbReference type="NCBI Taxonomy" id="392033"/>
    <lineage>
        <taxon>Eukaryota</taxon>
        <taxon>Metazoa</taxon>
        <taxon>Spiralia</taxon>
        <taxon>Gnathifera</taxon>
        <taxon>Rotifera</taxon>
        <taxon>Eurotatoria</taxon>
        <taxon>Bdelloidea</taxon>
        <taxon>Philodinida</taxon>
        <taxon>Philodinidae</taxon>
        <taxon>Rotaria</taxon>
    </lineage>
</organism>
<comment type="caution">
    <text evidence="5">The sequence shown here is derived from an EMBL/GenBank/DDBJ whole genome shotgun (WGS) entry which is preliminary data.</text>
</comment>
<proteinExistence type="inferred from homology"/>
<name>A0A814QVU4_9BILA</name>
<sequence length="197" mass="23379">MMINYHDNKDPTLLQLAEFQSVIETEENQLTKATSFNTCIYINEDIKNDNIPNHTSLSCLCPISIINIQDYSLLNNFMQSNDDLNECSFNPREWLIIDSISRRPRPPRQNEFLYLLLERPYYSSYLTWLNKNKGLFKIHDPERVAKLWSKVKNRKTNGIMNYATFARGLRFYYKTGSMIKTHKKHTFRFKIPINNIL</sequence>
<evidence type="ECO:0000256" key="1">
    <source>
        <dbReference type="ARBA" id="ARBA00005562"/>
    </source>
</evidence>
<comment type="similarity">
    <text evidence="1 3">Belongs to the ETS family.</text>
</comment>
<keyword evidence="2 3" id="KW-0238">DNA-binding</keyword>
<dbReference type="EMBL" id="CAJOAX010000428">
    <property type="protein sequence ID" value="CAF3589436.1"/>
    <property type="molecule type" value="Genomic_DNA"/>
</dbReference>
<dbReference type="GO" id="GO:0005634">
    <property type="term" value="C:nucleus"/>
    <property type="evidence" value="ECO:0007669"/>
    <property type="project" value="UniProtKB-SubCell"/>
</dbReference>
<comment type="subcellular location">
    <subcellularLocation>
        <location evidence="3">Nucleus</location>
    </subcellularLocation>
</comment>
<dbReference type="InterPro" id="IPR046328">
    <property type="entry name" value="ETS_fam"/>
</dbReference>
<dbReference type="InterPro" id="IPR036388">
    <property type="entry name" value="WH-like_DNA-bd_sf"/>
</dbReference>
<dbReference type="Proteomes" id="UP000663823">
    <property type="component" value="Unassembled WGS sequence"/>
</dbReference>
<dbReference type="PANTHER" id="PTHR11849">
    <property type="entry name" value="ETS"/>
    <property type="match status" value="1"/>
</dbReference>
<dbReference type="Pfam" id="PF00178">
    <property type="entry name" value="Ets"/>
    <property type="match status" value="1"/>
</dbReference>